<proteinExistence type="predicted"/>
<accession>A0A6V7PE38</accession>
<dbReference type="EMBL" id="LR862147">
    <property type="protein sequence ID" value="CAD1829121.1"/>
    <property type="molecule type" value="Genomic_DNA"/>
</dbReference>
<gene>
    <name evidence="2" type="ORF">CB5_LOCUS12332</name>
</gene>
<evidence type="ECO:0000313" key="2">
    <source>
        <dbReference type="EMBL" id="CAD1829121.1"/>
    </source>
</evidence>
<feature type="region of interest" description="Disordered" evidence="1">
    <location>
        <begin position="1"/>
        <end position="65"/>
    </location>
</feature>
<organism evidence="2">
    <name type="scientific">Ananas comosus var. bracteatus</name>
    <name type="common">red pineapple</name>
    <dbReference type="NCBI Taxonomy" id="296719"/>
    <lineage>
        <taxon>Eukaryota</taxon>
        <taxon>Viridiplantae</taxon>
        <taxon>Streptophyta</taxon>
        <taxon>Embryophyta</taxon>
        <taxon>Tracheophyta</taxon>
        <taxon>Spermatophyta</taxon>
        <taxon>Magnoliopsida</taxon>
        <taxon>Liliopsida</taxon>
        <taxon>Poales</taxon>
        <taxon>Bromeliaceae</taxon>
        <taxon>Bromelioideae</taxon>
        <taxon>Ananas</taxon>
    </lineage>
</organism>
<name>A0A6V7PE38_ANACO</name>
<sequence length="174" mass="18606">MGNRLKALSWRGRRRRMKETSTRKKKKRRRSETLKSPTPTRCPARSPRSLLHPEPPPGLLQELPGESERHFNPFANLKASVPPPSPAKHIRALLARRRGAVKPNAAAAAAAGGAGVGYSRGGRSGARVGQVLRLLEAALRHVRARGGGGAGPFRVYLRREAEEEGGVAGGGGGH</sequence>
<evidence type="ECO:0000256" key="1">
    <source>
        <dbReference type="SAM" id="MobiDB-lite"/>
    </source>
</evidence>
<dbReference type="AlphaFoldDB" id="A0A6V7PE38"/>
<reference evidence="2" key="1">
    <citation type="submission" date="2020-07" db="EMBL/GenBank/DDBJ databases">
        <authorList>
            <person name="Lin J."/>
        </authorList>
    </citation>
    <scope>NUCLEOTIDE SEQUENCE</scope>
</reference>
<feature type="compositionally biased region" description="Basic residues" evidence="1">
    <location>
        <begin position="11"/>
        <end position="30"/>
    </location>
</feature>
<protein>
    <submittedName>
        <fullName evidence="2">Uncharacterized protein</fullName>
    </submittedName>
</protein>